<dbReference type="InterPro" id="IPR007065">
    <property type="entry name" value="HPP"/>
</dbReference>
<keyword evidence="1" id="KW-1133">Transmembrane helix</keyword>
<feature type="transmembrane region" description="Helical" evidence="1">
    <location>
        <begin position="151"/>
        <end position="173"/>
    </location>
</feature>
<gene>
    <name evidence="3" type="ORF">BECKFW1821A_GA0114235_10514</name>
</gene>
<dbReference type="AlphaFoldDB" id="A0A450SMQ1"/>
<dbReference type="PANTHER" id="PTHR33741:SF5">
    <property type="entry name" value="TRANSMEMBRANE PROTEIN DDB_G0269096-RELATED"/>
    <property type="match status" value="1"/>
</dbReference>
<dbReference type="Pfam" id="PF04982">
    <property type="entry name" value="TM_HPP"/>
    <property type="match status" value="1"/>
</dbReference>
<feature type="transmembrane region" description="Helical" evidence="1">
    <location>
        <begin position="30"/>
        <end position="50"/>
    </location>
</feature>
<keyword evidence="1" id="KW-0812">Transmembrane</keyword>
<accession>A0A450SMQ1</accession>
<evidence type="ECO:0000259" key="2">
    <source>
        <dbReference type="Pfam" id="PF04982"/>
    </source>
</evidence>
<reference evidence="3" key="1">
    <citation type="submission" date="2019-02" db="EMBL/GenBank/DDBJ databases">
        <authorList>
            <person name="Gruber-Vodicka R. H."/>
            <person name="Seah K. B. B."/>
        </authorList>
    </citation>
    <scope>NUCLEOTIDE SEQUENCE</scope>
    <source>
        <strain evidence="3">BECK_BZ15</strain>
    </source>
</reference>
<keyword evidence="1" id="KW-0472">Membrane</keyword>
<proteinExistence type="predicted"/>
<name>A0A450SMQ1_9GAMM</name>
<evidence type="ECO:0000256" key="1">
    <source>
        <dbReference type="SAM" id="Phobius"/>
    </source>
</evidence>
<feature type="transmembrane region" description="Helical" evidence="1">
    <location>
        <begin position="56"/>
        <end position="73"/>
    </location>
</feature>
<dbReference type="PANTHER" id="PTHR33741">
    <property type="entry name" value="TRANSMEMBRANE PROTEIN DDB_G0269096-RELATED"/>
    <property type="match status" value="1"/>
</dbReference>
<sequence length="190" mass="20230">MAAQSHHRYSIKLIRLLGSSSNPAGHMERLISALGGFLGISAIIFITRYFVSSDDAMLVIASIGGSAVLLFIAPENPSSQPWPLVGGHLIPATIGITCATMIPDLLIAAGVTLSTTILAMYYLKCIHPPGAATALTAVVGGESIRQLGYQFLLLPVGIDVMVMLCAAIFVNYLSTRWFPKRNYPASSKPQ</sequence>
<dbReference type="InterPro" id="IPR058581">
    <property type="entry name" value="TM_HPP"/>
</dbReference>
<evidence type="ECO:0000313" key="3">
    <source>
        <dbReference type="EMBL" id="VFJ54994.1"/>
    </source>
</evidence>
<organism evidence="3">
    <name type="scientific">Candidatus Kentrum sp. FW</name>
    <dbReference type="NCBI Taxonomy" id="2126338"/>
    <lineage>
        <taxon>Bacteria</taxon>
        <taxon>Pseudomonadati</taxon>
        <taxon>Pseudomonadota</taxon>
        <taxon>Gammaproteobacteria</taxon>
        <taxon>Candidatus Kentrum</taxon>
    </lineage>
</organism>
<dbReference type="EMBL" id="CAADEW010000051">
    <property type="protein sequence ID" value="VFJ54994.1"/>
    <property type="molecule type" value="Genomic_DNA"/>
</dbReference>
<feature type="domain" description="HPP transmembrane region" evidence="2">
    <location>
        <begin position="26"/>
        <end position="179"/>
    </location>
</feature>
<protein>
    <submittedName>
        <fullName evidence="3">HPP family protein</fullName>
    </submittedName>
</protein>